<accession>A0A7W7B269</accession>
<dbReference type="GO" id="GO:0004252">
    <property type="term" value="F:serine-type endopeptidase activity"/>
    <property type="evidence" value="ECO:0007669"/>
    <property type="project" value="InterPro"/>
</dbReference>
<evidence type="ECO:0000313" key="11">
    <source>
        <dbReference type="Proteomes" id="UP000566324"/>
    </source>
</evidence>
<feature type="active site" description="Charge relay system" evidence="6">
    <location>
        <position position="127"/>
    </location>
</feature>
<keyword evidence="5" id="KW-0720">Serine protease</keyword>
<feature type="active site" description="Charge relay system" evidence="6">
    <location>
        <position position="233"/>
    </location>
</feature>
<name>A0A7W7B269_9SPHN</name>
<proteinExistence type="predicted"/>
<evidence type="ECO:0000259" key="9">
    <source>
        <dbReference type="PROSITE" id="PS50106"/>
    </source>
</evidence>
<dbReference type="PROSITE" id="PS50106">
    <property type="entry name" value="PDZ"/>
    <property type="match status" value="2"/>
</dbReference>
<dbReference type="InterPro" id="IPR036034">
    <property type="entry name" value="PDZ_sf"/>
</dbReference>
<evidence type="ECO:0000256" key="8">
    <source>
        <dbReference type="SAM" id="SignalP"/>
    </source>
</evidence>
<evidence type="ECO:0000256" key="4">
    <source>
        <dbReference type="ARBA" id="ARBA00022801"/>
    </source>
</evidence>
<sequence length="494" mass="50807">MKPTKTLLLLAAGAIAGTSFAMAIDQIEPQASAQQAEALAAAAAPPETPRRVPASSAELMLSYAPLVKATAPAVVNVYTARVNRTRRDPFWDLFFGGGRMTPQPRVEQSLGSGVIVDGTGLIVTNNHVVEGADEIKVALADRREFAAKLMFTDKQLDLALLKVETGGPALPVVPLGDSDSAEVGDVVIAIGNPFGVGQTVTHGIVSALARTGVGISDYQFFVQTDAAINPGNSGGALIGMDGRLVGINTAIYSRSGGSNGIGFAIPATMVRQFIAGAKTGKIARPWLGMAGQPVTGEIARASGLDRPMGVVINEVTKGSPADRAGVRIGDIVYAVDGKDASDPDTLRYLVASKPVGETVKLTLLRGGKAENVALRLVAPPEVPARDTTLLAGRSILAGITVANLSPALSAELGGGLPDAGVVVIGADPRAPALRFGLVQPGDILEAVNGRAVASAKGLQAQANEAQAQMTLRMSRGGATRECYFRAPSSLQCRG</sequence>
<dbReference type="InterPro" id="IPR011782">
    <property type="entry name" value="Pept_S1C_Do"/>
</dbReference>
<comment type="caution">
    <text evidence="10">The sequence shown here is derived from an EMBL/GenBank/DDBJ whole genome shotgun (WGS) entry which is preliminary data.</text>
</comment>
<evidence type="ECO:0000256" key="3">
    <source>
        <dbReference type="ARBA" id="ARBA00022737"/>
    </source>
</evidence>
<keyword evidence="4 10" id="KW-0378">Hydrolase</keyword>
<dbReference type="Proteomes" id="UP000566324">
    <property type="component" value="Unassembled WGS sequence"/>
</dbReference>
<feature type="binding site" evidence="7">
    <location>
        <begin position="231"/>
        <end position="233"/>
    </location>
    <ligand>
        <name>substrate</name>
    </ligand>
</feature>
<evidence type="ECO:0000256" key="5">
    <source>
        <dbReference type="ARBA" id="ARBA00022825"/>
    </source>
</evidence>
<dbReference type="InterPro" id="IPR051201">
    <property type="entry name" value="Chloro_Bact_Ser_Proteases"/>
</dbReference>
<gene>
    <name evidence="10" type="ORF">GGQ98_002248</name>
</gene>
<dbReference type="InterPro" id="IPR009003">
    <property type="entry name" value="Peptidase_S1_PA"/>
</dbReference>
<keyword evidence="3" id="KW-0677">Repeat</keyword>
<dbReference type="EC" id="3.4.21.107" evidence="10"/>
<feature type="binding site" evidence="7">
    <location>
        <position position="127"/>
    </location>
    <ligand>
        <name>substrate</name>
    </ligand>
</feature>
<keyword evidence="11" id="KW-1185">Reference proteome</keyword>
<feature type="chain" id="PRO_5038666924" evidence="8">
    <location>
        <begin position="24"/>
        <end position="494"/>
    </location>
</feature>
<evidence type="ECO:0000256" key="6">
    <source>
        <dbReference type="PIRSR" id="PIRSR611782-1"/>
    </source>
</evidence>
<feature type="binding site" evidence="7">
    <location>
        <position position="157"/>
    </location>
    <ligand>
        <name>substrate</name>
    </ligand>
</feature>
<evidence type="ECO:0000313" key="10">
    <source>
        <dbReference type="EMBL" id="MBB4632622.1"/>
    </source>
</evidence>
<evidence type="ECO:0000256" key="2">
    <source>
        <dbReference type="ARBA" id="ARBA00022729"/>
    </source>
</evidence>
<dbReference type="Pfam" id="PF13180">
    <property type="entry name" value="PDZ_2"/>
    <property type="match status" value="1"/>
</dbReference>
<dbReference type="PANTHER" id="PTHR43343">
    <property type="entry name" value="PEPTIDASE S12"/>
    <property type="match status" value="1"/>
</dbReference>
<feature type="binding site" evidence="7">
    <location>
        <begin position="287"/>
        <end position="291"/>
    </location>
    <ligand>
        <name>substrate</name>
    </ligand>
</feature>
<dbReference type="Pfam" id="PF13365">
    <property type="entry name" value="Trypsin_2"/>
    <property type="match status" value="1"/>
</dbReference>
<dbReference type="EMBL" id="JACHNZ010000024">
    <property type="protein sequence ID" value="MBB4632622.1"/>
    <property type="molecule type" value="Genomic_DNA"/>
</dbReference>
<dbReference type="AlphaFoldDB" id="A0A7W7B269"/>
<reference evidence="10 11" key="1">
    <citation type="submission" date="2020-08" db="EMBL/GenBank/DDBJ databases">
        <title>Genomic Encyclopedia of Type Strains, Phase IV (KMG-IV): sequencing the most valuable type-strain genomes for metagenomic binning, comparative biology and taxonomic classification.</title>
        <authorList>
            <person name="Goeker M."/>
        </authorList>
    </citation>
    <scope>NUCLEOTIDE SEQUENCE [LARGE SCALE GENOMIC DNA]</scope>
    <source>
        <strain evidence="10 11">DSM 17328</strain>
    </source>
</reference>
<feature type="active site" description="Charge relay system" evidence="6">
    <location>
        <position position="157"/>
    </location>
</feature>
<dbReference type="PANTHER" id="PTHR43343:SF3">
    <property type="entry name" value="PROTEASE DO-LIKE 8, CHLOROPLASTIC"/>
    <property type="match status" value="1"/>
</dbReference>
<dbReference type="Gene3D" id="2.30.42.10">
    <property type="match status" value="2"/>
</dbReference>
<keyword evidence="1 10" id="KW-0645">Protease</keyword>
<dbReference type="RefSeq" id="WP_243451832.1">
    <property type="nucleotide sequence ID" value="NZ_JACHNZ010000024.1"/>
</dbReference>
<dbReference type="PRINTS" id="PR00834">
    <property type="entry name" value="PROTEASES2C"/>
</dbReference>
<feature type="domain" description="PDZ" evidence="9">
    <location>
        <begin position="401"/>
        <end position="477"/>
    </location>
</feature>
<dbReference type="InterPro" id="IPR001478">
    <property type="entry name" value="PDZ"/>
</dbReference>
<feature type="domain" description="PDZ" evidence="9">
    <location>
        <begin position="288"/>
        <end position="367"/>
    </location>
</feature>
<keyword evidence="2 8" id="KW-0732">Signal</keyword>
<organism evidence="10 11">
    <name type="scientific">Sphingosinicella soli</name>
    <dbReference type="NCBI Taxonomy" id="333708"/>
    <lineage>
        <taxon>Bacteria</taxon>
        <taxon>Pseudomonadati</taxon>
        <taxon>Pseudomonadota</taxon>
        <taxon>Alphaproteobacteria</taxon>
        <taxon>Sphingomonadales</taxon>
        <taxon>Sphingosinicellaceae</taxon>
        <taxon>Sphingosinicella</taxon>
    </lineage>
</organism>
<dbReference type="GO" id="GO:0006508">
    <property type="term" value="P:proteolysis"/>
    <property type="evidence" value="ECO:0007669"/>
    <property type="project" value="UniProtKB-KW"/>
</dbReference>
<dbReference type="InterPro" id="IPR001940">
    <property type="entry name" value="Peptidase_S1C"/>
</dbReference>
<feature type="signal peptide" evidence="8">
    <location>
        <begin position="1"/>
        <end position="23"/>
    </location>
</feature>
<evidence type="ECO:0000256" key="1">
    <source>
        <dbReference type="ARBA" id="ARBA00022670"/>
    </source>
</evidence>
<dbReference type="SUPFAM" id="SSF50156">
    <property type="entry name" value="PDZ domain-like"/>
    <property type="match status" value="2"/>
</dbReference>
<evidence type="ECO:0000256" key="7">
    <source>
        <dbReference type="PIRSR" id="PIRSR611782-2"/>
    </source>
</evidence>
<dbReference type="SMART" id="SM00228">
    <property type="entry name" value="PDZ"/>
    <property type="match status" value="2"/>
</dbReference>
<dbReference type="Gene3D" id="2.40.10.120">
    <property type="match status" value="1"/>
</dbReference>
<dbReference type="NCBIfam" id="TIGR02037">
    <property type="entry name" value="degP_htrA_DO"/>
    <property type="match status" value="1"/>
</dbReference>
<dbReference type="SUPFAM" id="SSF50494">
    <property type="entry name" value="Trypsin-like serine proteases"/>
    <property type="match status" value="1"/>
</dbReference>
<protein>
    <submittedName>
        <fullName evidence="10">Serine protease Do</fullName>
        <ecNumber evidence="10">3.4.21.107</ecNumber>
    </submittedName>
</protein>